<dbReference type="AlphaFoldDB" id="A0A9P6G6T7"/>
<evidence type="ECO:0000313" key="2">
    <source>
        <dbReference type="Proteomes" id="UP000756921"/>
    </source>
</evidence>
<accession>A0A9P6G6T7</accession>
<comment type="caution">
    <text evidence="1">The sequence shown here is derived from an EMBL/GenBank/DDBJ whole genome shotgun (WGS) entry which is preliminary data.</text>
</comment>
<dbReference type="Proteomes" id="UP000756921">
    <property type="component" value="Unassembled WGS sequence"/>
</dbReference>
<organism evidence="1 2">
    <name type="scientific">Paraphaeosphaeria minitans</name>
    <dbReference type="NCBI Taxonomy" id="565426"/>
    <lineage>
        <taxon>Eukaryota</taxon>
        <taxon>Fungi</taxon>
        <taxon>Dikarya</taxon>
        <taxon>Ascomycota</taxon>
        <taxon>Pezizomycotina</taxon>
        <taxon>Dothideomycetes</taxon>
        <taxon>Pleosporomycetidae</taxon>
        <taxon>Pleosporales</taxon>
        <taxon>Massarineae</taxon>
        <taxon>Didymosphaeriaceae</taxon>
        <taxon>Paraphaeosphaeria</taxon>
    </lineage>
</organism>
<protein>
    <submittedName>
        <fullName evidence="1">Uncharacterized protein</fullName>
    </submittedName>
</protein>
<keyword evidence="2" id="KW-1185">Reference proteome</keyword>
<name>A0A9P6G6T7_9PLEO</name>
<evidence type="ECO:0000313" key="1">
    <source>
        <dbReference type="EMBL" id="KAF9728809.1"/>
    </source>
</evidence>
<sequence>MHPVAIQPATQVRCNPQISPCLLRTPMHARLASRAGAQAAGRVQGGMAHAVRARMHILARMAAELRKQAEENFGGSIRSYSFNMLLPHR</sequence>
<reference evidence="1" key="1">
    <citation type="journal article" date="2020" name="Mol. Plant Microbe Interact.">
        <title>Genome Sequence of the Biocontrol Agent Coniothyrium minitans strain Conio (IMI 134523).</title>
        <authorList>
            <person name="Patel D."/>
            <person name="Shittu T.A."/>
            <person name="Baroncelli R."/>
            <person name="Muthumeenakshi S."/>
            <person name="Osborne T.H."/>
            <person name="Janganan T.K."/>
            <person name="Sreenivasaprasad S."/>
        </authorList>
    </citation>
    <scope>NUCLEOTIDE SEQUENCE</scope>
    <source>
        <strain evidence="1">Conio</strain>
    </source>
</reference>
<proteinExistence type="predicted"/>
<gene>
    <name evidence="1" type="ORF">PMIN01_13189</name>
</gene>
<dbReference type="EMBL" id="WJXW01000018">
    <property type="protein sequence ID" value="KAF9728809.1"/>
    <property type="molecule type" value="Genomic_DNA"/>
</dbReference>